<feature type="domain" description="TonB-dependent receptor-like beta-barrel" evidence="6">
    <location>
        <begin position="502"/>
        <end position="974"/>
    </location>
</feature>
<feature type="chain" id="PRO_5045562250" evidence="5">
    <location>
        <begin position="29"/>
        <end position="1022"/>
    </location>
</feature>
<feature type="signal peptide" evidence="5">
    <location>
        <begin position="1"/>
        <end position="28"/>
    </location>
</feature>
<gene>
    <name evidence="8" type="ORF">K5L01_12535</name>
</gene>
<evidence type="ECO:0000259" key="6">
    <source>
        <dbReference type="Pfam" id="PF00593"/>
    </source>
</evidence>
<feature type="domain" description="TonB-dependent receptor plug" evidence="7">
    <location>
        <begin position="77"/>
        <end position="190"/>
    </location>
</feature>
<dbReference type="Gene3D" id="2.170.130.10">
    <property type="entry name" value="TonB-dependent receptor, plug domain"/>
    <property type="match status" value="1"/>
</dbReference>
<comment type="similarity">
    <text evidence="4">Belongs to the TonB-dependent receptor family.</text>
</comment>
<dbReference type="EMBL" id="JAIKTS010000004">
    <property type="protein sequence ID" value="MCL7715468.1"/>
    <property type="molecule type" value="Genomic_DNA"/>
</dbReference>
<keyword evidence="4" id="KW-0798">TonB box</keyword>
<dbReference type="InterPro" id="IPR000531">
    <property type="entry name" value="Beta-barrel_TonB"/>
</dbReference>
<dbReference type="InterPro" id="IPR012910">
    <property type="entry name" value="Plug_dom"/>
</dbReference>
<organism evidence="8 9">
    <name type="scientific">Stenotrophomonas mori</name>
    <dbReference type="NCBI Taxonomy" id="2871096"/>
    <lineage>
        <taxon>Bacteria</taxon>
        <taxon>Pseudomonadati</taxon>
        <taxon>Pseudomonadota</taxon>
        <taxon>Gammaproteobacteria</taxon>
        <taxon>Lysobacterales</taxon>
        <taxon>Lysobacteraceae</taxon>
        <taxon>Stenotrophomonas</taxon>
    </lineage>
</organism>
<evidence type="ECO:0000256" key="5">
    <source>
        <dbReference type="SAM" id="SignalP"/>
    </source>
</evidence>
<evidence type="ECO:0000256" key="3">
    <source>
        <dbReference type="ARBA" id="ARBA00023237"/>
    </source>
</evidence>
<evidence type="ECO:0000256" key="1">
    <source>
        <dbReference type="ARBA" id="ARBA00004442"/>
    </source>
</evidence>
<dbReference type="InterPro" id="IPR037066">
    <property type="entry name" value="Plug_dom_sf"/>
</dbReference>
<proteinExistence type="inferred from homology"/>
<dbReference type="InterPro" id="IPR036942">
    <property type="entry name" value="Beta-barrel_TonB_sf"/>
</dbReference>
<reference evidence="8 9" key="1">
    <citation type="submission" date="2021-08" db="EMBL/GenBank/DDBJ databases">
        <title>Novel members of of the genus Stenotrophomonas from differernt environment.</title>
        <authorList>
            <person name="Deng Y."/>
        </authorList>
    </citation>
    <scope>NUCLEOTIDE SEQUENCE [LARGE SCALE GENOMIC DNA]</scope>
    <source>
        <strain evidence="8 9">CPCC 101365</strain>
    </source>
</reference>
<comment type="caution">
    <text evidence="8">The sequence shown here is derived from an EMBL/GenBank/DDBJ whole genome shotgun (WGS) entry which is preliminary data.</text>
</comment>
<evidence type="ECO:0000313" key="9">
    <source>
        <dbReference type="Proteomes" id="UP001431235"/>
    </source>
</evidence>
<comment type="subcellular location">
    <subcellularLocation>
        <location evidence="1 4">Cell outer membrane</location>
    </subcellularLocation>
</comment>
<dbReference type="PANTHER" id="PTHR47234:SF2">
    <property type="entry name" value="TONB-DEPENDENT RECEPTOR"/>
    <property type="match status" value="1"/>
</dbReference>
<evidence type="ECO:0000259" key="7">
    <source>
        <dbReference type="Pfam" id="PF07715"/>
    </source>
</evidence>
<keyword evidence="8" id="KW-0675">Receptor</keyword>
<evidence type="ECO:0000313" key="8">
    <source>
        <dbReference type="EMBL" id="MCL7715468.1"/>
    </source>
</evidence>
<dbReference type="PANTHER" id="PTHR47234">
    <property type="match status" value="1"/>
</dbReference>
<dbReference type="Pfam" id="PF00593">
    <property type="entry name" value="TonB_dep_Rec_b-barrel"/>
    <property type="match status" value="1"/>
</dbReference>
<dbReference type="Gene3D" id="2.40.170.20">
    <property type="entry name" value="TonB-dependent receptor, beta-barrel domain"/>
    <property type="match status" value="1"/>
</dbReference>
<keyword evidence="5" id="KW-0732">Signal</keyword>
<dbReference type="Pfam" id="PF07715">
    <property type="entry name" value="Plug"/>
    <property type="match status" value="1"/>
</dbReference>
<dbReference type="RefSeq" id="WP_250064848.1">
    <property type="nucleotide sequence ID" value="NZ_JAIKTS010000004.1"/>
</dbReference>
<evidence type="ECO:0000256" key="4">
    <source>
        <dbReference type="RuleBase" id="RU003357"/>
    </source>
</evidence>
<name>A0ABT0SK53_9GAMM</name>
<keyword evidence="3" id="KW-0998">Cell outer membrane</keyword>
<accession>A0ABT0SK53</accession>
<evidence type="ECO:0000256" key="2">
    <source>
        <dbReference type="ARBA" id="ARBA00023136"/>
    </source>
</evidence>
<dbReference type="Proteomes" id="UP001431235">
    <property type="component" value="Unassembled WGS sequence"/>
</dbReference>
<dbReference type="SUPFAM" id="SSF56935">
    <property type="entry name" value="Porins"/>
    <property type="match status" value="1"/>
</dbReference>
<protein>
    <submittedName>
        <fullName evidence="8">TonB-dependent receptor</fullName>
    </submittedName>
</protein>
<sequence>MRTVSRVSRTHLALAVAAAMAMNPAVQAATATAADEDGVPMQGAVASAPAADAGREGATTLDKLVVTGTRIARSELESVMPISVMEFEQAKDFGRFNLYDALMMNPAVGPGIGEMNSMGQEYDKGVANVDLRSMGTNRSLVLVDGHRWVSGGARTAAVDLNTIPSVLVDRIETVTGGAAAIYGADAVTGAVNVVMKKRMDGSTVSVTSGISDKGDAQQTHVSAATGFDFLDGAAHVVIGGNYIKTDEIPLLDRYDKLWSYQPNPRNTGPADGIPDNIIIDYHQFYRSNHPTFCIYDGASRCGSNNGDWYQLIDGQVVNIPKDSYTVISNGDTGVQDGGPDTAFGIYDYMLLRDKSEKSSVYANLEFQLTPELVWNTNVGLAHTYVSGHSQWPGHRDDARPVNWWGPNVGGAAGGNPGGIARLDDPFLPEALRAFMVEKGLSELPLNRHYSNLPMSREMHSRTAISFGSELSGRLSDRLDWQGFFRYGQVEDDIRTSNMVGRKEWLYARDVTVDAAGKPICADAGARAAGCVPTNLYTTAPPSQAWVDYVMPYERHEDTRNTLLNAGFGINGSLFSVPAGDIRVAAGVEWRSEKLTTRDDPDAAKLANIIWSPGMDLAVHPSMDASRKVSEAYAELVVPLLADLPGAHKLDIEGAYRYSDYSDNPSTNTWKYGIIWSPFEGLSLRGVKSFSTRVPNFGELYSPVSMVTLGHIGDPCQDRLITQHPERAANCAAIVPGWTGPLPNPNENAPRVFSGGNHELSPETSDSFSYGLVWQPGFLRGLEVTADYWQIDIDNVITSLAYGTIMNNCVGASGGPDMGYCQFVHRFTETSGNHVVGEVDYVQAQYANLAGRKTRGVDFSANYRFDLGPGRYHVGMNGTRTLERRIIAQKGSKGTDYAGQIQYPKFRASLLNRYDIGDFSVGLNTHYVSGSRFNVNDASNETREQPNVPAYWQHDLNIGWHPGLKYSVSLGIKNLTNSRIGHPVMRSYGTTPHLTADTVNANNGAAYTDAIGRYYFATLKMDF</sequence>
<keyword evidence="2 4" id="KW-0472">Membrane</keyword>
<keyword evidence="9" id="KW-1185">Reference proteome</keyword>